<protein>
    <submittedName>
        <fullName evidence="2">Type II secretion system protein</fullName>
    </submittedName>
</protein>
<dbReference type="RefSeq" id="WP_373657090.1">
    <property type="nucleotide sequence ID" value="NZ_JBGUAW010000012.1"/>
</dbReference>
<dbReference type="InterPro" id="IPR012902">
    <property type="entry name" value="N_methyl_site"/>
</dbReference>
<comment type="caution">
    <text evidence="2">The sequence shown here is derived from an EMBL/GenBank/DDBJ whole genome shotgun (WGS) entry which is preliminary data.</text>
</comment>
<gene>
    <name evidence="2" type="ORF">ACERLL_15910</name>
</gene>
<dbReference type="EMBL" id="JBGUAW010000012">
    <property type="protein sequence ID" value="MFA9462300.1"/>
    <property type="molecule type" value="Genomic_DNA"/>
</dbReference>
<keyword evidence="1" id="KW-0472">Membrane</keyword>
<dbReference type="Proteomes" id="UP001575181">
    <property type="component" value="Unassembled WGS sequence"/>
</dbReference>
<proteinExistence type="predicted"/>
<keyword evidence="1" id="KW-0812">Transmembrane</keyword>
<accession>A0ABV4U0E8</accession>
<reference evidence="2 3" key="1">
    <citation type="submission" date="2024-08" db="EMBL/GenBank/DDBJ databases">
        <title>Whole-genome sequencing of halo(alkali)philic microorganisms from hypersaline lakes.</title>
        <authorList>
            <person name="Sorokin D.Y."/>
            <person name="Merkel A.Y."/>
            <person name="Messina E."/>
            <person name="Yakimov M."/>
        </authorList>
    </citation>
    <scope>NUCLEOTIDE SEQUENCE [LARGE SCALE GENOMIC DNA]</scope>
    <source>
        <strain evidence="2 3">Cl-TMA</strain>
    </source>
</reference>
<organism evidence="2 3">
    <name type="scientific">Thiohalorhabdus methylotrophus</name>
    <dbReference type="NCBI Taxonomy" id="3242694"/>
    <lineage>
        <taxon>Bacteria</taxon>
        <taxon>Pseudomonadati</taxon>
        <taxon>Pseudomonadota</taxon>
        <taxon>Gammaproteobacteria</taxon>
        <taxon>Thiohalorhabdales</taxon>
        <taxon>Thiohalorhabdaceae</taxon>
        <taxon>Thiohalorhabdus</taxon>
    </lineage>
</organism>
<name>A0ABV4U0E8_9GAMM</name>
<evidence type="ECO:0000313" key="3">
    <source>
        <dbReference type="Proteomes" id="UP001575181"/>
    </source>
</evidence>
<keyword evidence="1" id="KW-1133">Transmembrane helix</keyword>
<feature type="transmembrane region" description="Helical" evidence="1">
    <location>
        <begin position="20"/>
        <end position="42"/>
    </location>
</feature>
<sequence>MPGAGRTNRADSPGFSLMELVVVILLVGILGGIGSAIIGNFAGGYTSGAERQLLAGHGRVAVERITREIRGAVPNSVTPFDAGEGAGSGLLLIRGAMGGRYRVTGPSDSRLEFGAGHAGDTFQAYGLKGLESPGSGAEYQLFVYPMGPDDLFGALPGSGARARLADPNVNGNTGYDTRTIALETGQYFERGSPNRRIFAARSVLAFCKRGELLALHERQLAAIGDGSIDPADFCNGTGAPVLVNRVDALEFEYQQGHQSRKALVRFYLRLGSADESVDFLQEVHIKNVP</sequence>
<dbReference type="NCBIfam" id="TIGR02532">
    <property type="entry name" value="IV_pilin_GFxxxE"/>
    <property type="match status" value="1"/>
</dbReference>
<evidence type="ECO:0000256" key="1">
    <source>
        <dbReference type="SAM" id="Phobius"/>
    </source>
</evidence>
<evidence type="ECO:0000313" key="2">
    <source>
        <dbReference type="EMBL" id="MFA9462300.1"/>
    </source>
</evidence>
<keyword evidence="3" id="KW-1185">Reference proteome</keyword>